<dbReference type="OrthoDB" id="362473at2"/>
<reference evidence="6" key="1">
    <citation type="submission" date="2015-12" db="EMBL/GenBank/DDBJ databases">
        <authorList>
            <person name="Lodha T.D."/>
            <person name="Chintalapati S."/>
            <person name="Chintalapati V.R."/>
            <person name="Sravanthi T."/>
        </authorList>
    </citation>
    <scope>NUCLEOTIDE SEQUENCE [LARGE SCALE GENOMIC DNA]</scope>
    <source>
        <strain evidence="6">JC133</strain>
    </source>
</reference>
<dbReference type="EMBL" id="LPWH01000112">
    <property type="protein sequence ID" value="POQ99035.1"/>
    <property type="molecule type" value="Genomic_DNA"/>
</dbReference>
<dbReference type="InterPro" id="IPR036388">
    <property type="entry name" value="WH-like_DNA-bd_sf"/>
</dbReference>
<evidence type="ECO:0000256" key="1">
    <source>
        <dbReference type="ARBA" id="ARBA00023015"/>
    </source>
</evidence>
<evidence type="ECO:0000256" key="3">
    <source>
        <dbReference type="ARBA" id="ARBA00023163"/>
    </source>
</evidence>
<dbReference type="SMART" id="SM00345">
    <property type="entry name" value="HTH_GNTR"/>
    <property type="match status" value="1"/>
</dbReference>
<accession>A0A2S4JHS1</accession>
<feature type="domain" description="HTH gntR-type" evidence="4">
    <location>
        <begin position="5"/>
        <end position="73"/>
    </location>
</feature>
<dbReference type="GO" id="GO:0003677">
    <property type="term" value="F:DNA binding"/>
    <property type="evidence" value="ECO:0007669"/>
    <property type="project" value="UniProtKB-KW"/>
</dbReference>
<keyword evidence="2" id="KW-0238">DNA-binding</keyword>
<keyword evidence="6" id="KW-1185">Reference proteome</keyword>
<dbReference type="PROSITE" id="PS50949">
    <property type="entry name" value="HTH_GNTR"/>
    <property type="match status" value="1"/>
</dbReference>
<dbReference type="Gene3D" id="1.10.10.10">
    <property type="entry name" value="Winged helix-like DNA-binding domain superfamily/Winged helix DNA-binding domain"/>
    <property type="match status" value="1"/>
</dbReference>
<dbReference type="Pfam" id="PF00392">
    <property type="entry name" value="GntR"/>
    <property type="match status" value="1"/>
</dbReference>
<dbReference type="GO" id="GO:0003700">
    <property type="term" value="F:DNA-binding transcription factor activity"/>
    <property type="evidence" value="ECO:0007669"/>
    <property type="project" value="InterPro"/>
</dbReference>
<name>A0A2S4JHS1_9SPIO</name>
<evidence type="ECO:0000313" key="5">
    <source>
        <dbReference type="EMBL" id="POQ99035.1"/>
    </source>
</evidence>
<organism evidence="5 6">
    <name type="scientific">Alkalispirochaeta sphaeroplastigenens</name>
    <dbReference type="NCBI Taxonomy" id="1187066"/>
    <lineage>
        <taxon>Bacteria</taxon>
        <taxon>Pseudomonadati</taxon>
        <taxon>Spirochaetota</taxon>
        <taxon>Spirochaetia</taxon>
        <taxon>Spirochaetales</taxon>
        <taxon>Spirochaetaceae</taxon>
        <taxon>Alkalispirochaeta</taxon>
    </lineage>
</organism>
<protein>
    <submittedName>
        <fullName evidence="5">GntR family transcriptional regulator</fullName>
    </submittedName>
</protein>
<comment type="caution">
    <text evidence="5">The sequence shown here is derived from an EMBL/GenBank/DDBJ whole genome shotgun (WGS) entry which is preliminary data.</text>
</comment>
<dbReference type="CDD" id="cd07377">
    <property type="entry name" value="WHTH_GntR"/>
    <property type="match status" value="1"/>
</dbReference>
<evidence type="ECO:0000256" key="2">
    <source>
        <dbReference type="ARBA" id="ARBA00023125"/>
    </source>
</evidence>
<gene>
    <name evidence="5" type="ORF">AU468_11160</name>
</gene>
<evidence type="ECO:0000259" key="4">
    <source>
        <dbReference type="PROSITE" id="PS50949"/>
    </source>
</evidence>
<keyword evidence="1" id="KW-0805">Transcription regulation</keyword>
<proteinExistence type="predicted"/>
<dbReference type="AlphaFoldDB" id="A0A2S4JHS1"/>
<dbReference type="InterPro" id="IPR000524">
    <property type="entry name" value="Tscrpt_reg_HTH_GntR"/>
</dbReference>
<keyword evidence="3" id="KW-0804">Transcription</keyword>
<dbReference type="SUPFAM" id="SSF46785">
    <property type="entry name" value="Winged helix' DNA-binding domain"/>
    <property type="match status" value="1"/>
</dbReference>
<dbReference type="InterPro" id="IPR036390">
    <property type="entry name" value="WH_DNA-bd_sf"/>
</dbReference>
<sequence>MNEETPLFRQIKEEIEEQIVDGRLGEDERVPSTTELVQFYRINHVTAARGINLLVDQGILYKKRGIGVFVAPGAREALLEARRRDFPARFLEPLLREAARLNIPGQQMLAQLRDLGEDIGYDL</sequence>
<dbReference type="PANTHER" id="PTHR38445">
    <property type="entry name" value="HTH-TYPE TRANSCRIPTIONAL REPRESSOR YTRA"/>
    <property type="match status" value="1"/>
</dbReference>
<dbReference type="Proteomes" id="UP000237350">
    <property type="component" value="Unassembled WGS sequence"/>
</dbReference>
<dbReference type="PANTHER" id="PTHR38445:SF10">
    <property type="entry name" value="GNTR-FAMILY TRANSCRIPTIONAL REGULATOR"/>
    <property type="match status" value="1"/>
</dbReference>
<evidence type="ECO:0000313" key="6">
    <source>
        <dbReference type="Proteomes" id="UP000237350"/>
    </source>
</evidence>